<feature type="transmembrane region" description="Helical" evidence="1">
    <location>
        <begin position="90"/>
        <end position="113"/>
    </location>
</feature>
<reference evidence="2 3" key="1">
    <citation type="submission" date="2018-12" db="EMBL/GenBank/DDBJ databases">
        <authorList>
            <person name="Yang E."/>
        </authorList>
    </citation>
    <scope>NUCLEOTIDE SEQUENCE [LARGE SCALE GENOMIC DNA]</scope>
    <source>
        <strain evidence="2 3">SOD</strain>
    </source>
</reference>
<dbReference type="OrthoDB" id="5125627at2"/>
<proteinExistence type="predicted"/>
<evidence type="ECO:0000256" key="1">
    <source>
        <dbReference type="SAM" id="Phobius"/>
    </source>
</evidence>
<dbReference type="PANTHER" id="PTHR37314:SF5">
    <property type="entry name" value="SLR0142 PROTEIN"/>
    <property type="match status" value="1"/>
</dbReference>
<gene>
    <name evidence="2" type="ORF">EJB06_18440</name>
</gene>
<feature type="transmembrane region" description="Helical" evidence="1">
    <location>
        <begin position="119"/>
        <end position="142"/>
    </location>
</feature>
<dbReference type="EMBL" id="RXLQ01000009">
    <property type="protein sequence ID" value="RSZ57662.1"/>
    <property type="molecule type" value="Genomic_DNA"/>
</dbReference>
<keyword evidence="3" id="KW-1185">Reference proteome</keyword>
<name>A0A430HJH3_9BURK</name>
<accession>A0A430HJH3</accession>
<dbReference type="PANTHER" id="PTHR37314">
    <property type="entry name" value="SLR0142 PROTEIN"/>
    <property type="match status" value="1"/>
</dbReference>
<dbReference type="AlphaFoldDB" id="A0A430HJH3"/>
<organism evidence="2 3">
    <name type="scientific">Massilia atriviolacea</name>
    <dbReference type="NCBI Taxonomy" id="2495579"/>
    <lineage>
        <taxon>Bacteria</taxon>
        <taxon>Pseudomonadati</taxon>
        <taxon>Pseudomonadota</taxon>
        <taxon>Betaproteobacteria</taxon>
        <taxon>Burkholderiales</taxon>
        <taxon>Oxalobacteraceae</taxon>
        <taxon>Telluria group</taxon>
        <taxon>Massilia</taxon>
    </lineage>
</organism>
<feature type="transmembrane region" description="Helical" evidence="1">
    <location>
        <begin position="185"/>
        <end position="213"/>
    </location>
</feature>
<keyword evidence="1" id="KW-1133">Transmembrane helix</keyword>
<dbReference type="Proteomes" id="UP000278085">
    <property type="component" value="Unassembled WGS sequence"/>
</dbReference>
<keyword evidence="1" id="KW-0812">Transmembrane</keyword>
<dbReference type="RefSeq" id="WP_126075472.1">
    <property type="nucleotide sequence ID" value="NZ_CP051166.1"/>
</dbReference>
<feature type="transmembrane region" description="Helical" evidence="1">
    <location>
        <begin position="56"/>
        <end position="78"/>
    </location>
</feature>
<evidence type="ECO:0000313" key="2">
    <source>
        <dbReference type="EMBL" id="RSZ57662.1"/>
    </source>
</evidence>
<protein>
    <submittedName>
        <fullName evidence="2">DUF1275 domain-containing protein</fullName>
    </submittedName>
</protein>
<dbReference type="InterPro" id="IPR010699">
    <property type="entry name" value="DUF1275"/>
</dbReference>
<feature type="transmembrane region" description="Helical" evidence="1">
    <location>
        <begin position="12"/>
        <end position="36"/>
    </location>
</feature>
<sequence>MTPDQRNRLRSIDMGFLAGYVDTLGFVALFGLFTAHVTGNFVLIGVALADASKASILLKFLAFPAFIAGIAMARLLILASERRQWPALKLALLLQVVLLAGFMLAGIAASPIGETASTLAMAAGLLGTAAMGAHSASSRLLLAQLAPTSMMTGNVTQVVIDSIDVLRGAGDAATSARCGKFFWPLLAFAIGAIAAAFAFMAFGFIALIVPIAILCAEMALPEPPKGAA</sequence>
<comment type="caution">
    <text evidence="2">The sequence shown here is derived from an EMBL/GenBank/DDBJ whole genome shotgun (WGS) entry which is preliminary data.</text>
</comment>
<keyword evidence="1" id="KW-0472">Membrane</keyword>
<evidence type="ECO:0000313" key="3">
    <source>
        <dbReference type="Proteomes" id="UP000278085"/>
    </source>
</evidence>
<dbReference type="Pfam" id="PF06912">
    <property type="entry name" value="DUF1275"/>
    <property type="match status" value="1"/>
</dbReference>